<keyword evidence="4" id="KW-0378">Hydrolase</keyword>
<evidence type="ECO:0000256" key="2">
    <source>
        <dbReference type="ARBA" id="ARBA00011881"/>
    </source>
</evidence>
<dbReference type="EC" id="3.5.1.2" evidence="3"/>
<dbReference type="RefSeq" id="XP_028475793.1">
    <property type="nucleotide sequence ID" value="XM_028623819.1"/>
</dbReference>
<organism evidence="7 8">
    <name type="scientific">Apiotrichum porosum</name>
    <dbReference type="NCBI Taxonomy" id="105984"/>
    <lineage>
        <taxon>Eukaryota</taxon>
        <taxon>Fungi</taxon>
        <taxon>Dikarya</taxon>
        <taxon>Basidiomycota</taxon>
        <taxon>Agaricomycotina</taxon>
        <taxon>Tremellomycetes</taxon>
        <taxon>Trichosporonales</taxon>
        <taxon>Trichosporonaceae</taxon>
        <taxon>Apiotrichum</taxon>
    </lineage>
</organism>
<comment type="catalytic activity">
    <reaction evidence="5">
        <text>L-glutamine + H2O = L-glutamate + NH4(+)</text>
        <dbReference type="Rhea" id="RHEA:15889"/>
        <dbReference type="ChEBI" id="CHEBI:15377"/>
        <dbReference type="ChEBI" id="CHEBI:28938"/>
        <dbReference type="ChEBI" id="CHEBI:29985"/>
        <dbReference type="ChEBI" id="CHEBI:58359"/>
        <dbReference type="EC" id="3.5.1.2"/>
    </reaction>
</comment>
<dbReference type="Gene3D" id="3.40.710.10">
    <property type="entry name" value="DD-peptidase/beta-lactamase superfamily"/>
    <property type="match status" value="1"/>
</dbReference>
<dbReference type="InterPro" id="IPR012338">
    <property type="entry name" value="Beta-lactam/transpept-like"/>
</dbReference>
<dbReference type="PROSITE" id="PS50801">
    <property type="entry name" value="STAS"/>
    <property type="match status" value="1"/>
</dbReference>
<feature type="domain" description="STAS" evidence="6">
    <location>
        <begin position="374"/>
        <end position="444"/>
    </location>
</feature>
<dbReference type="Gene3D" id="3.30.750.24">
    <property type="entry name" value="STAS domain"/>
    <property type="match status" value="1"/>
</dbReference>
<dbReference type="HAMAP" id="MF_00313">
    <property type="entry name" value="Glutaminase"/>
    <property type="match status" value="1"/>
</dbReference>
<proteinExistence type="inferred from homology"/>
<dbReference type="GeneID" id="39593051"/>
<dbReference type="InterPro" id="IPR036513">
    <property type="entry name" value="STAS_dom_sf"/>
</dbReference>
<dbReference type="OrthoDB" id="9995210at2759"/>
<dbReference type="Proteomes" id="UP000279236">
    <property type="component" value="Unassembled WGS sequence"/>
</dbReference>
<evidence type="ECO:0000313" key="8">
    <source>
        <dbReference type="Proteomes" id="UP000279236"/>
    </source>
</evidence>
<dbReference type="SUPFAM" id="SSF56601">
    <property type="entry name" value="beta-lactamase/transpeptidase-like"/>
    <property type="match status" value="2"/>
</dbReference>
<accession>A0A427XQD9</accession>
<dbReference type="GO" id="GO:0004359">
    <property type="term" value="F:glutaminase activity"/>
    <property type="evidence" value="ECO:0007669"/>
    <property type="project" value="UniProtKB-EC"/>
</dbReference>
<evidence type="ECO:0000256" key="4">
    <source>
        <dbReference type="ARBA" id="ARBA00022801"/>
    </source>
</evidence>
<dbReference type="PANTHER" id="PTHR12544:SF29">
    <property type="entry name" value="GLUTAMINASE"/>
    <property type="match status" value="1"/>
</dbReference>
<keyword evidence="8" id="KW-1185">Reference proteome</keyword>
<protein>
    <recommendedName>
        <fullName evidence="3">glutaminase</fullName>
        <ecNumber evidence="3">3.5.1.2</ecNumber>
    </recommendedName>
</protein>
<dbReference type="InterPro" id="IPR002645">
    <property type="entry name" value="STAS_dom"/>
</dbReference>
<sequence length="509" mass="54932">MLARGCAELDGAKVKSPIPDYLQVVVDHSSYDNPGHNASYISELRDADPNRVGACLSTVDGVVYAAGDTDVEFTIQSISKAFVYALALEQNGLEAVLERVGVEPSGEAFNELSLEQVGTKEIADGYTSTGLWIRRRSGNSGPLETDTRRPLNPMINAGAITAHTLIGPAGISADERFELIRKGLSAFAGRDLGVDEAAFESEMNTAYRNTAIACMLRNYDLIDVEPEDVVKAYTRQCAISVTARDLALMATTLANGGVQPLTEERVVRPEVVRQVLSVMMTCGMYNGAGDWVSSVGIPAKSAVSGGIMAALPGQLGIATFSTRLDKHGTSVRGVRICKRLSDDMGLHIMHAPEPARSVVRRHYRLQAPDGSRTVSVLSLQGTITFTSAERVIRALSAGSALNATSADGVVLDLRQVYSVDNVARRITRESVKRLRAAGYVVYVIDPEGLLRMVAQEKGPDTDGICDASVNDLSTFDSWKRLTTPPMMRRLTSDRALPRLADNFKMSLFS</sequence>
<dbReference type="AlphaFoldDB" id="A0A427XQD9"/>
<dbReference type="PANTHER" id="PTHR12544">
    <property type="entry name" value="GLUTAMINASE"/>
    <property type="match status" value="1"/>
</dbReference>
<dbReference type="Pfam" id="PF04960">
    <property type="entry name" value="Glutaminase"/>
    <property type="match status" value="2"/>
</dbReference>
<dbReference type="EMBL" id="RSCE01000007">
    <property type="protein sequence ID" value="RSH81074.1"/>
    <property type="molecule type" value="Genomic_DNA"/>
</dbReference>
<dbReference type="InterPro" id="IPR015868">
    <property type="entry name" value="Glutaminase"/>
</dbReference>
<dbReference type="SUPFAM" id="SSF52091">
    <property type="entry name" value="SpoIIaa-like"/>
    <property type="match status" value="1"/>
</dbReference>
<evidence type="ECO:0000313" key="7">
    <source>
        <dbReference type="EMBL" id="RSH81074.1"/>
    </source>
</evidence>
<gene>
    <name evidence="7" type="ORF">EHS24_008508</name>
</gene>
<comment type="subunit">
    <text evidence="2">Homotetramer.</text>
</comment>
<evidence type="ECO:0000256" key="1">
    <source>
        <dbReference type="ARBA" id="ARBA00011076"/>
    </source>
</evidence>
<dbReference type="GO" id="GO:0006543">
    <property type="term" value="P:L-glutamine catabolic process"/>
    <property type="evidence" value="ECO:0007669"/>
    <property type="project" value="TreeGrafter"/>
</dbReference>
<comment type="caution">
    <text evidence="7">The sequence shown here is derived from an EMBL/GenBank/DDBJ whole genome shotgun (WGS) entry which is preliminary data.</text>
</comment>
<reference evidence="7 8" key="1">
    <citation type="submission" date="2018-11" db="EMBL/GenBank/DDBJ databases">
        <title>Genome sequence of Apiotrichum porosum DSM 27194.</title>
        <authorList>
            <person name="Aliyu H."/>
            <person name="Gorte O."/>
            <person name="Ochsenreither K."/>
        </authorList>
    </citation>
    <scope>NUCLEOTIDE SEQUENCE [LARGE SCALE GENOMIC DNA]</scope>
    <source>
        <strain evidence="7 8">DSM 27194</strain>
    </source>
</reference>
<evidence type="ECO:0000256" key="5">
    <source>
        <dbReference type="ARBA" id="ARBA00049534"/>
    </source>
</evidence>
<dbReference type="GO" id="GO:0006537">
    <property type="term" value="P:glutamate biosynthetic process"/>
    <property type="evidence" value="ECO:0007669"/>
    <property type="project" value="TreeGrafter"/>
</dbReference>
<comment type="similarity">
    <text evidence="1">Belongs to the glutaminase family.</text>
</comment>
<name>A0A427XQD9_9TREE</name>
<dbReference type="STRING" id="105984.A0A427XQD9"/>
<evidence type="ECO:0000259" key="6">
    <source>
        <dbReference type="PROSITE" id="PS50801"/>
    </source>
</evidence>
<evidence type="ECO:0000256" key="3">
    <source>
        <dbReference type="ARBA" id="ARBA00012918"/>
    </source>
</evidence>